<dbReference type="SUPFAM" id="SSF109998">
    <property type="entry name" value="Triger factor/SurA peptide-binding domain-like"/>
    <property type="match status" value="1"/>
</dbReference>
<organism evidence="16 17">
    <name type="scientific">Palleronia abyssalis</name>
    <dbReference type="NCBI Taxonomy" id="1501240"/>
    <lineage>
        <taxon>Bacteria</taxon>
        <taxon>Pseudomonadati</taxon>
        <taxon>Pseudomonadota</taxon>
        <taxon>Alphaproteobacteria</taxon>
        <taxon>Rhodobacterales</taxon>
        <taxon>Roseobacteraceae</taxon>
        <taxon>Palleronia</taxon>
    </lineage>
</organism>
<dbReference type="GO" id="GO:0015031">
    <property type="term" value="P:protein transport"/>
    <property type="evidence" value="ECO:0007669"/>
    <property type="project" value="UniProtKB-UniRule"/>
</dbReference>
<dbReference type="SUPFAM" id="SSF102735">
    <property type="entry name" value="Trigger factor ribosome-binding domain"/>
    <property type="match status" value="1"/>
</dbReference>
<keyword evidence="7 12" id="KW-0143">Chaperone</keyword>
<proteinExistence type="inferred from homology"/>
<dbReference type="InterPro" id="IPR008880">
    <property type="entry name" value="Trigger_fac_C"/>
</dbReference>
<dbReference type="Gene3D" id="3.30.70.1050">
    <property type="entry name" value="Trigger factor ribosome-binding domain"/>
    <property type="match status" value="1"/>
</dbReference>
<dbReference type="RefSeq" id="WP_108892259.1">
    <property type="nucleotide sequence ID" value="NZ_ONZF01000001.1"/>
</dbReference>
<evidence type="ECO:0000256" key="4">
    <source>
        <dbReference type="ARBA" id="ARBA00016902"/>
    </source>
</evidence>
<evidence type="ECO:0000259" key="15">
    <source>
        <dbReference type="PROSITE" id="PS50059"/>
    </source>
</evidence>
<sequence>MQVTETVNEGLKRGYKITVTADELDAKVNQKLAEAQPDVEMKGFRKGKVPMALLKKQFGERLLGESMQEAVDGAMNQHFEETGDRPAMQPDVKMANENWQKGDDVQVDLNYEKLPEIPDFDASEIEIEKMVVTPDEEAVDEALQSLAENAKSYDAKDGAAEDGDQVVIDFTGSVDGEVFEGGTAEDYPLVLGSNSFIPGFEEQLKGAKAGDEIEVKVSFPEDYQAAHLAGKEASFATTVKEVKAPKQAEIDDDMAKNYGAEDLEGLKGQIRERLSAEYGQAARAVMKRRLLDILDDKVSFDLPPSLVQAEADQIAHQLWHEENPDVQGHDHEKVEPTDEHMKLAERRVRLGLLLAELGRKNEIQVSDAEMTQAVMNQARQYPGQERQFFEFVQQNPQMRQQIQAPLFEDKVVDFIFDQAQVSENFVTKDELQKAVEAMEEEDALE</sequence>
<gene>
    <name evidence="12 16" type="primary">tig</name>
    <name evidence="16" type="ORF">PAA8504_00147</name>
</gene>
<evidence type="ECO:0000256" key="12">
    <source>
        <dbReference type="HAMAP-Rule" id="MF_00303"/>
    </source>
</evidence>
<dbReference type="InterPro" id="IPR037041">
    <property type="entry name" value="Trigger_fac_C_sf"/>
</dbReference>
<dbReference type="Pfam" id="PF05697">
    <property type="entry name" value="Trigger_N"/>
    <property type="match status" value="1"/>
</dbReference>
<dbReference type="AlphaFoldDB" id="A0A2R8BQJ4"/>
<dbReference type="InterPro" id="IPR046357">
    <property type="entry name" value="PPIase_dom_sf"/>
</dbReference>
<evidence type="ECO:0000256" key="10">
    <source>
        <dbReference type="ARBA" id="ARBA00024849"/>
    </source>
</evidence>
<dbReference type="PROSITE" id="PS50059">
    <property type="entry name" value="FKBP_PPIASE"/>
    <property type="match status" value="1"/>
</dbReference>
<feature type="domain" description="PPIase FKBP-type" evidence="15">
    <location>
        <begin position="163"/>
        <end position="248"/>
    </location>
</feature>
<evidence type="ECO:0000256" key="13">
    <source>
        <dbReference type="PROSITE-ProRule" id="PRU00277"/>
    </source>
</evidence>
<evidence type="ECO:0000256" key="7">
    <source>
        <dbReference type="ARBA" id="ARBA00023186"/>
    </source>
</evidence>
<dbReference type="FunFam" id="3.10.50.40:FF:000001">
    <property type="entry name" value="Trigger factor"/>
    <property type="match status" value="1"/>
</dbReference>
<name>A0A2R8BQJ4_9RHOB</name>
<comment type="similarity">
    <text evidence="2 12 14">Belongs to the FKBP-type PPIase family. Tig subfamily.</text>
</comment>
<dbReference type="PIRSF" id="PIRSF003095">
    <property type="entry name" value="Trigger_factor"/>
    <property type="match status" value="1"/>
</dbReference>
<accession>A0A2R8BQJ4</accession>
<dbReference type="GO" id="GO:0051301">
    <property type="term" value="P:cell division"/>
    <property type="evidence" value="ECO:0007669"/>
    <property type="project" value="UniProtKB-KW"/>
</dbReference>
<dbReference type="InterPro" id="IPR008881">
    <property type="entry name" value="Trigger_fac_ribosome-bd_bac"/>
</dbReference>
<dbReference type="OrthoDB" id="9767721at2"/>
<dbReference type="EMBL" id="ONZF01000001">
    <property type="protein sequence ID" value="SPJ22356.1"/>
    <property type="molecule type" value="Genomic_DNA"/>
</dbReference>
<keyword evidence="17" id="KW-1185">Reference proteome</keyword>
<evidence type="ECO:0000313" key="17">
    <source>
        <dbReference type="Proteomes" id="UP000244912"/>
    </source>
</evidence>
<keyword evidence="5 12" id="KW-0132">Cell division</keyword>
<keyword evidence="6 12" id="KW-0697">Rotamase</keyword>
<dbReference type="Gene3D" id="1.10.3120.10">
    <property type="entry name" value="Trigger factor, C-terminal domain"/>
    <property type="match status" value="1"/>
</dbReference>
<dbReference type="GO" id="GO:0006457">
    <property type="term" value="P:protein folding"/>
    <property type="evidence" value="ECO:0007669"/>
    <property type="project" value="UniProtKB-UniRule"/>
</dbReference>
<dbReference type="Pfam" id="PF00254">
    <property type="entry name" value="FKBP_C"/>
    <property type="match status" value="1"/>
</dbReference>
<dbReference type="GO" id="GO:0003755">
    <property type="term" value="F:peptidyl-prolyl cis-trans isomerase activity"/>
    <property type="evidence" value="ECO:0007669"/>
    <property type="project" value="UniProtKB-UniRule"/>
</dbReference>
<evidence type="ECO:0000256" key="14">
    <source>
        <dbReference type="RuleBase" id="RU003914"/>
    </source>
</evidence>
<comment type="domain">
    <text evidence="12">Consists of 3 domains; the N-terminus binds the ribosome, the middle domain has PPIase activity, while the C-terminus has intrinsic chaperone activity on its own.</text>
</comment>
<evidence type="ECO:0000256" key="1">
    <source>
        <dbReference type="ARBA" id="ARBA00000971"/>
    </source>
</evidence>
<dbReference type="NCBIfam" id="TIGR00115">
    <property type="entry name" value="tig"/>
    <property type="match status" value="1"/>
</dbReference>
<dbReference type="Pfam" id="PF05698">
    <property type="entry name" value="Trigger_C"/>
    <property type="match status" value="1"/>
</dbReference>
<protein>
    <recommendedName>
        <fullName evidence="4 12">Trigger factor</fullName>
        <shortName evidence="12">TF</shortName>
        <ecNumber evidence="3 12">5.2.1.8</ecNumber>
    </recommendedName>
    <alternativeName>
        <fullName evidence="11 12">PPIase</fullName>
    </alternativeName>
</protein>
<dbReference type="InterPro" id="IPR001179">
    <property type="entry name" value="PPIase_FKBP_dom"/>
</dbReference>
<evidence type="ECO:0000256" key="5">
    <source>
        <dbReference type="ARBA" id="ARBA00022618"/>
    </source>
</evidence>
<dbReference type="EC" id="5.2.1.8" evidence="3 12"/>
<evidence type="ECO:0000313" key="16">
    <source>
        <dbReference type="EMBL" id="SPJ22356.1"/>
    </source>
</evidence>
<keyword evidence="9 12" id="KW-0131">Cell cycle</keyword>
<evidence type="ECO:0000256" key="8">
    <source>
        <dbReference type="ARBA" id="ARBA00023235"/>
    </source>
</evidence>
<evidence type="ECO:0000256" key="11">
    <source>
        <dbReference type="ARBA" id="ARBA00029986"/>
    </source>
</evidence>
<dbReference type="Proteomes" id="UP000244912">
    <property type="component" value="Unassembled WGS sequence"/>
</dbReference>
<evidence type="ECO:0000256" key="9">
    <source>
        <dbReference type="ARBA" id="ARBA00023306"/>
    </source>
</evidence>
<comment type="subcellular location">
    <subcellularLocation>
        <location evidence="12">Cytoplasm</location>
    </subcellularLocation>
    <text evidence="12">About half TF is bound to the ribosome near the polypeptide exit tunnel while the other half is free in the cytoplasm.</text>
</comment>
<dbReference type="SUPFAM" id="SSF54534">
    <property type="entry name" value="FKBP-like"/>
    <property type="match status" value="1"/>
</dbReference>
<dbReference type="InterPro" id="IPR027304">
    <property type="entry name" value="Trigger_fact/SurA_dom_sf"/>
</dbReference>
<evidence type="ECO:0000256" key="2">
    <source>
        <dbReference type="ARBA" id="ARBA00005464"/>
    </source>
</evidence>
<dbReference type="InterPro" id="IPR005215">
    <property type="entry name" value="Trig_fac"/>
</dbReference>
<comment type="function">
    <text evidence="10 12">Involved in protein export. Acts as a chaperone by maintaining the newly synthesized protein in an open conformation. Functions as a peptidyl-prolyl cis-trans isomerase.</text>
</comment>
<keyword evidence="12" id="KW-0963">Cytoplasm</keyword>
<comment type="catalytic activity">
    <reaction evidence="1 12 13">
        <text>[protein]-peptidylproline (omega=180) = [protein]-peptidylproline (omega=0)</text>
        <dbReference type="Rhea" id="RHEA:16237"/>
        <dbReference type="Rhea" id="RHEA-COMP:10747"/>
        <dbReference type="Rhea" id="RHEA-COMP:10748"/>
        <dbReference type="ChEBI" id="CHEBI:83833"/>
        <dbReference type="ChEBI" id="CHEBI:83834"/>
        <dbReference type="EC" id="5.2.1.8"/>
    </reaction>
</comment>
<dbReference type="GO" id="GO:0005737">
    <property type="term" value="C:cytoplasm"/>
    <property type="evidence" value="ECO:0007669"/>
    <property type="project" value="UniProtKB-SubCell"/>
</dbReference>
<dbReference type="HAMAP" id="MF_00303">
    <property type="entry name" value="Trigger_factor_Tig"/>
    <property type="match status" value="1"/>
</dbReference>
<keyword evidence="8 12" id="KW-0413">Isomerase</keyword>
<evidence type="ECO:0000256" key="6">
    <source>
        <dbReference type="ARBA" id="ARBA00023110"/>
    </source>
</evidence>
<reference evidence="16 17" key="1">
    <citation type="submission" date="2018-03" db="EMBL/GenBank/DDBJ databases">
        <authorList>
            <person name="Keele B.F."/>
        </authorList>
    </citation>
    <scope>NUCLEOTIDE SEQUENCE [LARGE SCALE GENOMIC DNA]</scope>
    <source>
        <strain evidence="16 17">CECT 8504</strain>
    </source>
</reference>
<evidence type="ECO:0000256" key="3">
    <source>
        <dbReference type="ARBA" id="ARBA00013194"/>
    </source>
</evidence>
<dbReference type="InterPro" id="IPR036611">
    <property type="entry name" value="Trigger_fac_ribosome-bd_sf"/>
</dbReference>
<dbReference type="Gene3D" id="3.10.50.40">
    <property type="match status" value="1"/>
</dbReference>